<proteinExistence type="predicted"/>
<evidence type="ECO:0000313" key="3">
    <source>
        <dbReference type="Proteomes" id="UP000321612"/>
    </source>
</evidence>
<keyword evidence="1" id="KW-0472">Membrane</keyword>
<feature type="transmembrane region" description="Helical" evidence="1">
    <location>
        <begin position="33"/>
        <end position="56"/>
    </location>
</feature>
<gene>
    <name evidence="2" type="ORF">ETF27_05010</name>
</gene>
<reference evidence="3" key="1">
    <citation type="submission" date="2019-05" db="EMBL/GenBank/DDBJ databases">
        <title>Prevotella brunnea sp. nov., isolated from a wound of a patient.</title>
        <authorList>
            <person name="Buhl M."/>
        </authorList>
    </citation>
    <scope>NUCLEOTIDE SEQUENCE [LARGE SCALE GENOMIC DNA]</scope>
    <source>
        <strain evidence="3">A2672</strain>
    </source>
</reference>
<keyword evidence="1" id="KW-0812">Transmembrane</keyword>
<protein>
    <submittedName>
        <fullName evidence="2">Uncharacterized protein</fullName>
    </submittedName>
</protein>
<feature type="transmembrane region" description="Helical" evidence="1">
    <location>
        <begin position="12"/>
        <end position="27"/>
    </location>
</feature>
<dbReference type="Proteomes" id="UP000321612">
    <property type="component" value="Unassembled WGS sequence"/>
</dbReference>
<keyword evidence="1" id="KW-1133">Transmembrane helix</keyword>
<name>A0A5C8GJQ4_9BACT</name>
<evidence type="ECO:0000313" key="2">
    <source>
        <dbReference type="EMBL" id="TXJ62328.1"/>
    </source>
</evidence>
<comment type="caution">
    <text evidence="2">The sequence shown here is derived from an EMBL/GenBank/DDBJ whole genome shotgun (WGS) entry which is preliminary data.</text>
</comment>
<dbReference type="RefSeq" id="WP_130830333.1">
    <property type="nucleotide sequence ID" value="NZ_SDIK01000034.1"/>
</dbReference>
<organism evidence="2 3">
    <name type="scientific">Prevotella brunnea</name>
    <dbReference type="NCBI Taxonomy" id="2508867"/>
    <lineage>
        <taxon>Bacteria</taxon>
        <taxon>Pseudomonadati</taxon>
        <taxon>Bacteroidota</taxon>
        <taxon>Bacteroidia</taxon>
        <taxon>Bacteroidales</taxon>
        <taxon>Prevotellaceae</taxon>
        <taxon>Prevotella</taxon>
    </lineage>
</organism>
<evidence type="ECO:0000256" key="1">
    <source>
        <dbReference type="SAM" id="Phobius"/>
    </source>
</evidence>
<sequence>MNIKNIKRAQNICAFIYLLSVFINQLKPSHDEIFMIAYGLALIGFVIATIIALCFWKELAKYDNISNMAFGLSSSWWDL</sequence>
<dbReference type="AlphaFoldDB" id="A0A5C8GJQ4"/>
<dbReference type="EMBL" id="SDIK01000034">
    <property type="protein sequence ID" value="TXJ62328.1"/>
    <property type="molecule type" value="Genomic_DNA"/>
</dbReference>
<accession>A0A5C8GJQ4</accession>
<keyword evidence="3" id="KW-1185">Reference proteome</keyword>